<gene>
    <name evidence="3" type="ORF">C5615_36565</name>
</gene>
<dbReference type="Pfam" id="PF02108">
    <property type="entry name" value="FliH"/>
    <property type="match status" value="1"/>
</dbReference>
<feature type="domain" description="Flagellar assembly protein FliH/Type III secretion system HrpE" evidence="2">
    <location>
        <begin position="77"/>
        <end position="178"/>
    </location>
</feature>
<sequence>MYFSVLKDDNGIDLLAHSRVIKASAIAELFDAIDLRQRLRAELEQAELDRQKAVDEARRDGFAKGEQEVQHAISERLQDAHRFLERAHSMFEVQFAHFVVVAVSRVIGSQPEPEQMQSVIRHAYAELGNEIVMRIAVNPDDRDVVETALEHYRPEWKALVAEDTSVARRSCRLESPIAVVEHDFDALISGVEVAAAKISHDAVALMKESS</sequence>
<evidence type="ECO:0000259" key="2">
    <source>
        <dbReference type="Pfam" id="PF02108"/>
    </source>
</evidence>
<comment type="caution">
    <text evidence="3">The sequence shown here is derived from an EMBL/GenBank/DDBJ whole genome shotgun (WGS) entry which is preliminary data.</text>
</comment>
<dbReference type="EMBL" id="PUIQ01000093">
    <property type="protein sequence ID" value="PQP08292.1"/>
    <property type="molecule type" value="Genomic_DNA"/>
</dbReference>
<dbReference type="RefSeq" id="WP_105393725.1">
    <property type="nucleotide sequence ID" value="NZ_PUIQ01000093.1"/>
</dbReference>
<protein>
    <submittedName>
        <fullName evidence="3">ATPase V</fullName>
    </submittedName>
</protein>
<organism evidence="3 4">
    <name type="scientific">Burkholderia cepacia</name>
    <name type="common">Pseudomonas cepacia</name>
    <dbReference type="NCBI Taxonomy" id="292"/>
    <lineage>
        <taxon>Bacteria</taxon>
        <taxon>Pseudomonadati</taxon>
        <taxon>Pseudomonadota</taxon>
        <taxon>Betaproteobacteria</taxon>
        <taxon>Burkholderiales</taxon>
        <taxon>Burkholderiaceae</taxon>
        <taxon>Burkholderia</taxon>
        <taxon>Burkholderia cepacia complex</taxon>
    </lineage>
</organism>
<keyword evidence="1" id="KW-0175">Coiled coil</keyword>
<dbReference type="InterPro" id="IPR018035">
    <property type="entry name" value="Flagellar_FliH/T3SS_HrpE"/>
</dbReference>
<feature type="coiled-coil region" evidence="1">
    <location>
        <begin position="29"/>
        <end position="56"/>
    </location>
</feature>
<dbReference type="Proteomes" id="UP000238206">
    <property type="component" value="Unassembled WGS sequence"/>
</dbReference>
<evidence type="ECO:0000313" key="3">
    <source>
        <dbReference type="EMBL" id="PQP08292.1"/>
    </source>
</evidence>
<proteinExistence type="predicted"/>
<name>A0A2S8I1P8_BURCE</name>
<evidence type="ECO:0000256" key="1">
    <source>
        <dbReference type="SAM" id="Coils"/>
    </source>
</evidence>
<dbReference type="AlphaFoldDB" id="A0A2S8I1P8"/>
<evidence type="ECO:0000313" key="4">
    <source>
        <dbReference type="Proteomes" id="UP000238206"/>
    </source>
</evidence>
<reference evidence="3 4" key="1">
    <citation type="submission" date="2018-02" db="EMBL/GenBank/DDBJ databases">
        <title>Draft genome sequencing of Burkholderia cepacia Y14-15.</title>
        <authorList>
            <person name="Zheng B.-X."/>
        </authorList>
    </citation>
    <scope>NUCLEOTIDE SEQUENCE [LARGE SCALE GENOMIC DNA]</scope>
    <source>
        <strain evidence="3 4">Y14-15</strain>
    </source>
</reference>
<accession>A0A2S8I1P8</accession>